<evidence type="ECO:0000256" key="5">
    <source>
        <dbReference type="SAM" id="SignalP"/>
    </source>
</evidence>
<dbReference type="PANTHER" id="PTHR48043:SF159">
    <property type="entry name" value="EG:EG0003.4 PROTEIN-RELATED"/>
    <property type="match status" value="1"/>
</dbReference>
<protein>
    <submittedName>
        <fullName evidence="6">UDP-glucuronosyltransferase 2B9</fullName>
    </submittedName>
</protein>
<evidence type="ECO:0000256" key="4">
    <source>
        <dbReference type="SAM" id="Phobius"/>
    </source>
</evidence>
<dbReference type="FunFam" id="3.40.50.2000:FF:000050">
    <property type="entry name" value="UDP-glucuronosyltransferase"/>
    <property type="match status" value="1"/>
</dbReference>
<gene>
    <name evidence="6" type="ORF">Fcan01_04429</name>
</gene>
<dbReference type="PANTHER" id="PTHR48043">
    <property type="entry name" value="EG:EG0003.4 PROTEIN-RELATED"/>
    <property type="match status" value="1"/>
</dbReference>
<dbReference type="AlphaFoldDB" id="A0A226EQZ8"/>
<evidence type="ECO:0000256" key="1">
    <source>
        <dbReference type="ARBA" id="ARBA00009995"/>
    </source>
</evidence>
<comment type="similarity">
    <text evidence="1">Belongs to the UDP-glycosyltransferase family.</text>
</comment>
<keyword evidence="7" id="KW-1185">Reference proteome</keyword>
<dbReference type="OrthoDB" id="5835829at2759"/>
<organism evidence="6 7">
    <name type="scientific">Folsomia candida</name>
    <name type="common">Springtail</name>
    <dbReference type="NCBI Taxonomy" id="158441"/>
    <lineage>
        <taxon>Eukaryota</taxon>
        <taxon>Metazoa</taxon>
        <taxon>Ecdysozoa</taxon>
        <taxon>Arthropoda</taxon>
        <taxon>Hexapoda</taxon>
        <taxon>Collembola</taxon>
        <taxon>Entomobryomorpha</taxon>
        <taxon>Isotomoidea</taxon>
        <taxon>Isotomidae</taxon>
        <taxon>Proisotominae</taxon>
        <taxon>Folsomia</taxon>
    </lineage>
</organism>
<reference evidence="6 7" key="1">
    <citation type="submission" date="2015-12" db="EMBL/GenBank/DDBJ databases">
        <title>The genome of Folsomia candida.</title>
        <authorList>
            <person name="Faddeeva A."/>
            <person name="Derks M.F."/>
            <person name="Anvar Y."/>
            <person name="Smit S."/>
            <person name="Van Straalen N."/>
            <person name="Roelofs D."/>
        </authorList>
    </citation>
    <scope>NUCLEOTIDE SEQUENCE [LARGE SCALE GENOMIC DNA]</scope>
    <source>
        <strain evidence="6 7">VU population</strain>
        <tissue evidence="6">Whole body</tissue>
    </source>
</reference>
<sequence>MKSMKSIPVILLLLSLAVQFAQSDKILVVSFFSSKSHKITYMRLIEALAEKGHQITVVTPVKSNKEVKNIREIFTLDLETMMEDKFNPFEMKKTGQKMNPFLMLDEFGDICRKTYDLPQIKGLLKEDFDLIFMQPLFNDCVLGLVHRLKAPLVLFMPIGAPNFLVSKIGGHLPPSFVSNVFLGYSDEMTFYQRMMNFGTNIFMDSIMKFYYEPYMSSLYREKLGQDIPTASEVLGNASLILSNGHFSLARPRPYLPDVIDVGGIHSHPAKPLPKDLEDFVSQGKDGFIYFSMGSAIKGMQMPEERRQLFIRVFSKLKQQVLWKYETETMPDLPKNIKLSKWFPQQDVLGHKNARIFITHCGGGGTEEAIYHGVPLIGFPMFGDQDMNARLAKNQGFLYQLDWNTVTEEQLTTAIHEVLNNKQYRESVQKISKVFKDQPNDPLTRGVYWVEYVLRHKGAPQLRSASRKLNFIQYHSLDVIAAYLSIIFGALYIIFATLRWIVRKVCGGSSKDKKSLNLNKKKNQ</sequence>
<name>A0A226EQZ8_FOLCA</name>
<dbReference type="InterPro" id="IPR050271">
    <property type="entry name" value="UDP-glycosyltransferase"/>
</dbReference>
<feature type="chain" id="PRO_5013325177" evidence="5">
    <location>
        <begin position="24"/>
        <end position="523"/>
    </location>
</feature>
<keyword evidence="4" id="KW-1133">Transmembrane helix</keyword>
<dbReference type="GO" id="GO:0008194">
    <property type="term" value="F:UDP-glycosyltransferase activity"/>
    <property type="evidence" value="ECO:0007669"/>
    <property type="project" value="InterPro"/>
</dbReference>
<comment type="caution">
    <text evidence="6">The sequence shown here is derived from an EMBL/GenBank/DDBJ whole genome shotgun (WGS) entry which is preliminary data.</text>
</comment>
<keyword evidence="4" id="KW-0812">Transmembrane</keyword>
<evidence type="ECO:0000256" key="2">
    <source>
        <dbReference type="ARBA" id="ARBA00022676"/>
    </source>
</evidence>
<keyword evidence="4" id="KW-0472">Membrane</keyword>
<keyword evidence="2" id="KW-0328">Glycosyltransferase</keyword>
<dbReference type="OMA" id="KLDFNTM"/>
<evidence type="ECO:0000313" key="7">
    <source>
        <dbReference type="Proteomes" id="UP000198287"/>
    </source>
</evidence>
<keyword evidence="5" id="KW-0732">Signal</keyword>
<feature type="transmembrane region" description="Helical" evidence="4">
    <location>
        <begin position="479"/>
        <end position="501"/>
    </location>
</feature>
<accession>A0A226EQZ8</accession>
<dbReference type="CDD" id="cd03784">
    <property type="entry name" value="GT1_Gtf-like"/>
    <property type="match status" value="1"/>
</dbReference>
<dbReference type="Pfam" id="PF00201">
    <property type="entry name" value="UDPGT"/>
    <property type="match status" value="1"/>
</dbReference>
<dbReference type="SUPFAM" id="SSF53756">
    <property type="entry name" value="UDP-Glycosyltransferase/glycogen phosphorylase"/>
    <property type="match status" value="1"/>
</dbReference>
<evidence type="ECO:0000256" key="3">
    <source>
        <dbReference type="ARBA" id="ARBA00022679"/>
    </source>
</evidence>
<feature type="signal peptide" evidence="5">
    <location>
        <begin position="1"/>
        <end position="23"/>
    </location>
</feature>
<dbReference type="Gene3D" id="3.40.50.2000">
    <property type="entry name" value="Glycogen Phosphorylase B"/>
    <property type="match status" value="2"/>
</dbReference>
<dbReference type="Proteomes" id="UP000198287">
    <property type="component" value="Unassembled WGS sequence"/>
</dbReference>
<evidence type="ECO:0000313" key="6">
    <source>
        <dbReference type="EMBL" id="OXA60055.1"/>
    </source>
</evidence>
<dbReference type="InterPro" id="IPR002213">
    <property type="entry name" value="UDP_glucos_trans"/>
</dbReference>
<dbReference type="EMBL" id="LNIX01000002">
    <property type="protein sequence ID" value="OXA60055.1"/>
    <property type="molecule type" value="Genomic_DNA"/>
</dbReference>
<keyword evidence="3 6" id="KW-0808">Transferase</keyword>
<proteinExistence type="inferred from homology"/>